<dbReference type="Pfam" id="PF00102">
    <property type="entry name" value="Y_phosphatase"/>
    <property type="match status" value="1"/>
</dbReference>
<evidence type="ECO:0000256" key="6">
    <source>
        <dbReference type="ARBA" id="ARBA00022912"/>
    </source>
</evidence>
<evidence type="ECO:0000259" key="13">
    <source>
        <dbReference type="PROSITE" id="PS50055"/>
    </source>
</evidence>
<keyword evidence="3 11" id="KW-0812">Transmembrane</keyword>
<feature type="domain" description="Tyrosine specific protein phosphatases" evidence="14">
    <location>
        <begin position="1174"/>
        <end position="1247"/>
    </location>
</feature>
<evidence type="ECO:0000256" key="2">
    <source>
        <dbReference type="ARBA" id="ARBA00013064"/>
    </source>
</evidence>
<feature type="domain" description="Tyrosine-protein phosphatase" evidence="13">
    <location>
        <begin position="997"/>
        <end position="1256"/>
    </location>
</feature>
<accession>A0AAV7B650</accession>
<dbReference type="FunFam" id="3.90.190.10:FF:000009">
    <property type="entry name" value="Receptor-type tyrosine-protein phosphatase beta"/>
    <property type="match status" value="1"/>
</dbReference>
<keyword evidence="4 12" id="KW-0732">Signal</keyword>
<keyword evidence="8 11" id="KW-0472">Membrane</keyword>
<dbReference type="SMART" id="SM00404">
    <property type="entry name" value="PTPc_motif"/>
    <property type="match status" value="1"/>
</dbReference>
<dbReference type="PRINTS" id="PR00700">
    <property type="entry name" value="PRTYPHPHTASE"/>
</dbReference>
<dbReference type="GO" id="GO:0016020">
    <property type="term" value="C:membrane"/>
    <property type="evidence" value="ECO:0007669"/>
    <property type="project" value="UniProtKB-SubCell"/>
</dbReference>
<dbReference type="InterPro" id="IPR003961">
    <property type="entry name" value="FN3_dom"/>
</dbReference>
<feature type="signal peptide" evidence="12">
    <location>
        <begin position="1"/>
        <end position="31"/>
    </location>
</feature>
<evidence type="ECO:0000256" key="3">
    <source>
        <dbReference type="ARBA" id="ARBA00022692"/>
    </source>
</evidence>
<evidence type="ECO:0000256" key="12">
    <source>
        <dbReference type="SAM" id="SignalP"/>
    </source>
</evidence>
<dbReference type="SMART" id="SM00194">
    <property type="entry name" value="PTPc"/>
    <property type="match status" value="1"/>
</dbReference>
<dbReference type="GO" id="GO:0004725">
    <property type="term" value="F:protein tyrosine phosphatase activity"/>
    <property type="evidence" value="ECO:0007669"/>
    <property type="project" value="UniProtKB-EC"/>
</dbReference>
<dbReference type="Pfam" id="PF00041">
    <property type="entry name" value="fn3"/>
    <property type="match status" value="9"/>
</dbReference>
<evidence type="ECO:0000313" key="17">
    <source>
        <dbReference type="Proteomes" id="UP000824782"/>
    </source>
</evidence>
<keyword evidence="17" id="KW-1185">Reference proteome</keyword>
<name>A0AAV7B650_ENGPU</name>
<dbReference type="InterPro" id="IPR000242">
    <property type="entry name" value="PTP_cat"/>
</dbReference>
<keyword evidence="5" id="KW-0378">Hydrolase</keyword>
<dbReference type="EC" id="3.1.3.48" evidence="2"/>
<protein>
    <recommendedName>
        <fullName evidence="2">protein-tyrosine-phosphatase</fullName>
        <ecNumber evidence="2">3.1.3.48</ecNumber>
    </recommendedName>
</protein>
<feature type="transmembrane region" description="Helical" evidence="11">
    <location>
        <begin position="932"/>
        <end position="955"/>
    </location>
</feature>
<evidence type="ECO:0000256" key="11">
    <source>
        <dbReference type="SAM" id="Phobius"/>
    </source>
</evidence>
<dbReference type="InterPro" id="IPR029021">
    <property type="entry name" value="Prot-tyrosine_phosphatase-like"/>
</dbReference>
<feature type="domain" description="Fibronectin type-III" evidence="15">
    <location>
        <begin position="208"/>
        <end position="298"/>
    </location>
</feature>
<dbReference type="PROSITE" id="PS50853">
    <property type="entry name" value="FN3"/>
    <property type="match status" value="9"/>
</dbReference>
<dbReference type="PROSITE" id="PS50055">
    <property type="entry name" value="TYR_PHOSPHATASE_PTP"/>
    <property type="match status" value="1"/>
</dbReference>
<dbReference type="EMBL" id="WNYA01000006">
    <property type="protein sequence ID" value="KAG8568002.1"/>
    <property type="molecule type" value="Genomic_DNA"/>
</dbReference>
<keyword evidence="9" id="KW-0325">Glycoprotein</keyword>
<feature type="domain" description="Fibronectin type-III" evidence="15">
    <location>
        <begin position="124"/>
        <end position="207"/>
    </location>
</feature>
<evidence type="ECO:0000256" key="8">
    <source>
        <dbReference type="ARBA" id="ARBA00023136"/>
    </source>
</evidence>
<dbReference type="PANTHER" id="PTHR46957:SF10">
    <property type="entry name" value="PROTEIN TYROSINE PHOSPHATASE, RECEPTOR TYPE, H"/>
    <property type="match status" value="1"/>
</dbReference>
<keyword evidence="7 11" id="KW-1133">Transmembrane helix</keyword>
<dbReference type="PROSITE" id="PS50056">
    <property type="entry name" value="TYR_PHOSPHATASE_2"/>
    <property type="match status" value="1"/>
</dbReference>
<feature type="domain" description="Fibronectin type-III" evidence="15">
    <location>
        <begin position="475"/>
        <end position="562"/>
    </location>
</feature>
<dbReference type="Gene3D" id="2.60.40.10">
    <property type="entry name" value="Immunoglobulins"/>
    <property type="match status" value="10"/>
</dbReference>
<sequence>MAFHFISLGRCNLLSLLVTFLLCLFTIKVLAQNAPPDVTGVKTDEVTEGSFTVSWTPVDNVTEYNVVVRSAGGTITNNNINEPKYTESGIPPGTIYSITIYSINENGTSSIQGTTYYVTTLPNSVDNFHVTAVKTNEMNLSWTIPADGNASYYYYNITIQPGDTKTSHSNFYLVSGLEPGSTYTFTIYTVTGNGVISKQSQTTTNTTLPSPVTGLDVTSVSQNSVNLSWPFSTDPNSKSYTYTVDGGGGHVKMDIQENYTEIQNLSPGTDYNFTVFAVTGNKVKGGPSNVANATTLPSPVQGLEVISASDNSVTLNWTLSSDPNKNSYTYTVDDGDNHKETGIRANNVTIRSLSPGTDYNFTVYAVTNNGKYSISSNVVNATTLPSPVQNLEVISVSDNSVTLNWTLSSDPNTNSYTYTVDGGGNHKQTNITANIVTIGSLSPGTDYNFTVFAVTKNGKSGISSDVVNATTMPSPVQGLTVISASDNSVTLNWTLSSDPNKNSYTYTVDDGDNHKQTNITTNDVTIGSLSPGTDYNFTVYAVTKNGKYSRTSNVANVTTLPTPVMGLNVSFVSNDSVILTWTFSTDPNYDSYTYTVSDGGAHEDPFIKSNTTKVMNLDAGTNYNFTVYAVTRNGKYSKASNVVNVTTQPTAPKYVQGNAVNISEIYIVWTAPEDINVKSYDYRVTWQDMLTKAINTETTKETHFRINQLLPGHVYKIDVRSVIQNTASISEGTYVVTKPLSIENLKISTINNTSVTLIWDETTDPNNVKTGYRITVDIDKNQILQDTTPKYQYVVNDLEPGSIYNISVESYSSYEVNANGIRMVRATNPIITYSEPRLINVETVPDPVKNLKCSKVSAYQIKVDFECPAGYFSMFDVLVNNASREQVTTCPKDVLISNLQPTAKYKISVMTVAFQKRIVTGIIICEPDNTGVIVGSIFGVLLFLLIIAVIAFFVLRSRRKKGQDKDISFKQRRFHTISRDKFGRHYEDNHANSDFGFADEYQELSSVGTVQSKKAAELPENKPKNRFTNVLPYDHSRVKLSTANGISTSDYINANYIPGYNSTKEFIASQGPLPNTTADFWRMVWEHQVNTIVMLTNCMESGRIKCEHYWPLDYTPCTYGDITVTVTSETILSEWTIRDFSIKHAYEPGVKYVRHFHFTAWPDHGVPDSTSSLIKFRNLVREHVDQRRSSGPTIVHCSAGVGRTGTLIALDYLMLQMEKEQRIGVYGFVEKMRINRNLMVQTEAQYIFLNKCMLDLIDQPMEDHIYENHTANELVYENVNAIRQHQRENA</sequence>
<dbReference type="CDD" id="cd00063">
    <property type="entry name" value="FN3"/>
    <property type="match status" value="9"/>
</dbReference>
<dbReference type="Proteomes" id="UP000824782">
    <property type="component" value="Unassembled WGS sequence"/>
</dbReference>
<dbReference type="InterPro" id="IPR013783">
    <property type="entry name" value="Ig-like_fold"/>
</dbReference>
<feature type="domain" description="Fibronectin type-III" evidence="15">
    <location>
        <begin position="34"/>
        <end position="123"/>
    </location>
</feature>
<dbReference type="PANTHER" id="PTHR46957">
    <property type="entry name" value="CYTOKINE RECEPTOR"/>
    <property type="match status" value="1"/>
</dbReference>
<feature type="domain" description="Fibronectin type-III" evidence="15">
    <location>
        <begin position="563"/>
        <end position="650"/>
    </location>
</feature>
<dbReference type="InterPro" id="IPR036116">
    <property type="entry name" value="FN3_sf"/>
</dbReference>
<dbReference type="InterPro" id="IPR000387">
    <property type="entry name" value="Tyr_Pase_dom"/>
</dbReference>
<feature type="domain" description="Fibronectin type-III" evidence="15">
    <location>
        <begin position="387"/>
        <end position="474"/>
    </location>
</feature>
<comment type="caution">
    <text evidence="16">The sequence shown here is derived from an EMBL/GenBank/DDBJ whole genome shotgun (WGS) entry which is preliminary data.</text>
</comment>
<proteinExistence type="predicted"/>
<evidence type="ECO:0000256" key="4">
    <source>
        <dbReference type="ARBA" id="ARBA00022729"/>
    </source>
</evidence>
<gene>
    <name evidence="16" type="ORF">GDO81_013859</name>
</gene>
<dbReference type="SMART" id="SM00060">
    <property type="entry name" value="FN3"/>
    <property type="match status" value="10"/>
</dbReference>
<feature type="domain" description="Fibronectin type-III" evidence="15">
    <location>
        <begin position="299"/>
        <end position="386"/>
    </location>
</feature>
<feature type="domain" description="Fibronectin type-III" evidence="15">
    <location>
        <begin position="651"/>
        <end position="740"/>
    </location>
</feature>
<evidence type="ECO:0000256" key="5">
    <source>
        <dbReference type="ARBA" id="ARBA00022801"/>
    </source>
</evidence>
<evidence type="ECO:0000259" key="14">
    <source>
        <dbReference type="PROSITE" id="PS50056"/>
    </source>
</evidence>
<evidence type="ECO:0000256" key="9">
    <source>
        <dbReference type="ARBA" id="ARBA00023180"/>
    </source>
</evidence>
<evidence type="ECO:0000256" key="1">
    <source>
        <dbReference type="ARBA" id="ARBA00004479"/>
    </source>
</evidence>
<dbReference type="Gene3D" id="3.90.190.10">
    <property type="entry name" value="Protein tyrosine phosphatase superfamily"/>
    <property type="match status" value="1"/>
</dbReference>
<keyword evidence="6" id="KW-0904">Protein phosphatase</keyword>
<dbReference type="InterPro" id="IPR016130">
    <property type="entry name" value="Tyr_Pase_AS"/>
</dbReference>
<dbReference type="GO" id="GO:0043235">
    <property type="term" value="C:receptor complex"/>
    <property type="evidence" value="ECO:0007669"/>
    <property type="project" value="TreeGrafter"/>
</dbReference>
<dbReference type="InterPro" id="IPR050713">
    <property type="entry name" value="RTP_Phos/Ushers"/>
</dbReference>
<reference evidence="16" key="1">
    <citation type="thesis" date="2020" institute="ProQuest LLC" country="789 East Eisenhower Parkway, Ann Arbor, MI, USA">
        <title>Comparative Genomics and Chromosome Evolution.</title>
        <authorList>
            <person name="Mudd A.B."/>
        </authorList>
    </citation>
    <scope>NUCLEOTIDE SEQUENCE</scope>
    <source>
        <strain evidence="16">237g6f4</strain>
        <tissue evidence="16">Blood</tissue>
    </source>
</reference>
<evidence type="ECO:0000256" key="7">
    <source>
        <dbReference type="ARBA" id="ARBA00022989"/>
    </source>
</evidence>
<dbReference type="SUPFAM" id="SSF52799">
    <property type="entry name" value="(Phosphotyrosine protein) phosphatases II"/>
    <property type="match status" value="1"/>
</dbReference>
<feature type="chain" id="PRO_5043709082" description="protein-tyrosine-phosphatase" evidence="12">
    <location>
        <begin position="32"/>
        <end position="1290"/>
    </location>
</feature>
<comment type="catalytic activity">
    <reaction evidence="10">
        <text>O-phospho-L-tyrosyl-[protein] + H2O = L-tyrosyl-[protein] + phosphate</text>
        <dbReference type="Rhea" id="RHEA:10684"/>
        <dbReference type="Rhea" id="RHEA-COMP:10136"/>
        <dbReference type="Rhea" id="RHEA-COMP:20101"/>
        <dbReference type="ChEBI" id="CHEBI:15377"/>
        <dbReference type="ChEBI" id="CHEBI:43474"/>
        <dbReference type="ChEBI" id="CHEBI:46858"/>
        <dbReference type="ChEBI" id="CHEBI:61978"/>
        <dbReference type="EC" id="3.1.3.48"/>
    </reaction>
</comment>
<dbReference type="CDD" id="cd12087">
    <property type="entry name" value="TM_EGFR-like"/>
    <property type="match status" value="1"/>
</dbReference>
<dbReference type="InterPro" id="IPR003595">
    <property type="entry name" value="Tyr_Pase_cat"/>
</dbReference>
<dbReference type="PROSITE" id="PS00383">
    <property type="entry name" value="TYR_PHOSPHATASE_1"/>
    <property type="match status" value="1"/>
</dbReference>
<dbReference type="SUPFAM" id="SSF49265">
    <property type="entry name" value="Fibronectin type III"/>
    <property type="match status" value="5"/>
</dbReference>
<feature type="domain" description="Fibronectin type-III" evidence="15">
    <location>
        <begin position="741"/>
        <end position="830"/>
    </location>
</feature>
<comment type="subcellular location">
    <subcellularLocation>
        <location evidence="1">Membrane</location>
        <topology evidence="1">Single-pass type I membrane protein</topology>
    </subcellularLocation>
</comment>
<organism evidence="16 17">
    <name type="scientific">Engystomops pustulosus</name>
    <name type="common">Tungara frog</name>
    <name type="synonym">Physalaemus pustulosus</name>
    <dbReference type="NCBI Taxonomy" id="76066"/>
    <lineage>
        <taxon>Eukaryota</taxon>
        <taxon>Metazoa</taxon>
        <taxon>Chordata</taxon>
        <taxon>Craniata</taxon>
        <taxon>Vertebrata</taxon>
        <taxon>Euteleostomi</taxon>
        <taxon>Amphibia</taxon>
        <taxon>Batrachia</taxon>
        <taxon>Anura</taxon>
        <taxon>Neobatrachia</taxon>
        <taxon>Hyloidea</taxon>
        <taxon>Leptodactylidae</taxon>
        <taxon>Leiuperinae</taxon>
        <taxon>Engystomops</taxon>
    </lineage>
</organism>
<evidence type="ECO:0000256" key="10">
    <source>
        <dbReference type="ARBA" id="ARBA00051722"/>
    </source>
</evidence>
<evidence type="ECO:0000259" key="15">
    <source>
        <dbReference type="PROSITE" id="PS50853"/>
    </source>
</evidence>
<evidence type="ECO:0000313" key="16">
    <source>
        <dbReference type="EMBL" id="KAG8568002.1"/>
    </source>
</evidence>